<keyword evidence="2" id="KW-0547">Nucleotide-binding</keyword>
<evidence type="ECO:0000256" key="3">
    <source>
        <dbReference type="ARBA" id="ARBA00022777"/>
    </source>
</evidence>
<dbReference type="InterPro" id="IPR036890">
    <property type="entry name" value="HATPase_C_sf"/>
</dbReference>
<dbReference type="EMBL" id="QEYI01000012">
    <property type="protein sequence ID" value="PWE19535.1"/>
    <property type="molecule type" value="Genomic_DNA"/>
</dbReference>
<dbReference type="RefSeq" id="WP_109158795.1">
    <property type="nucleotide sequence ID" value="NZ_QEYI01000012.1"/>
</dbReference>
<keyword evidence="5" id="KW-0902">Two-component regulatory system</keyword>
<feature type="transmembrane region" description="Helical" evidence="6">
    <location>
        <begin position="7"/>
        <end position="29"/>
    </location>
</feature>
<dbReference type="SUPFAM" id="SSF47384">
    <property type="entry name" value="Homodimeric domain of signal transducing histidine kinase"/>
    <property type="match status" value="1"/>
</dbReference>
<keyword evidence="6" id="KW-0812">Transmembrane</keyword>
<evidence type="ECO:0000256" key="6">
    <source>
        <dbReference type="SAM" id="Phobius"/>
    </source>
</evidence>
<protein>
    <recommendedName>
        <fullName evidence="7">Histidine kinase domain-containing protein</fullName>
    </recommendedName>
</protein>
<comment type="caution">
    <text evidence="8">The sequence shown here is derived from an EMBL/GenBank/DDBJ whole genome shotgun (WGS) entry which is preliminary data.</text>
</comment>
<dbReference type="PANTHER" id="PTHR43065">
    <property type="entry name" value="SENSOR HISTIDINE KINASE"/>
    <property type="match status" value="1"/>
</dbReference>
<dbReference type="InterPro" id="IPR029151">
    <property type="entry name" value="Sensor-like_sf"/>
</dbReference>
<proteinExistence type="predicted"/>
<dbReference type="GO" id="GO:0005524">
    <property type="term" value="F:ATP binding"/>
    <property type="evidence" value="ECO:0007669"/>
    <property type="project" value="UniProtKB-KW"/>
</dbReference>
<name>A0A2U2BYC9_9BACT</name>
<dbReference type="Gene3D" id="1.10.287.130">
    <property type="match status" value="1"/>
</dbReference>
<reference evidence="8 9" key="1">
    <citation type="submission" date="2018-05" db="EMBL/GenBank/DDBJ databases">
        <title>Antimicrobial susceptibility testing and genomic analysis of Arcobacter skirrowii strains and one Arcobacter butzleri isolated from German poultry farms.</title>
        <authorList>
            <person name="Haenel I."/>
            <person name="Hotzel H."/>
            <person name="Tomaso H."/>
            <person name="Busch A."/>
        </authorList>
    </citation>
    <scope>NUCLEOTIDE SEQUENCE [LARGE SCALE GENOMIC DNA]</scope>
    <source>
        <strain evidence="9">v</strain>
    </source>
</reference>
<keyword evidence="6" id="KW-0472">Membrane</keyword>
<keyword evidence="6" id="KW-1133">Transmembrane helix</keyword>
<evidence type="ECO:0000256" key="2">
    <source>
        <dbReference type="ARBA" id="ARBA00022741"/>
    </source>
</evidence>
<evidence type="ECO:0000313" key="8">
    <source>
        <dbReference type="EMBL" id="PWE19535.1"/>
    </source>
</evidence>
<feature type="transmembrane region" description="Helical" evidence="6">
    <location>
        <begin position="294"/>
        <end position="313"/>
    </location>
</feature>
<evidence type="ECO:0000256" key="1">
    <source>
        <dbReference type="ARBA" id="ARBA00022679"/>
    </source>
</evidence>
<accession>A0A2U2BYC9</accession>
<dbReference type="InterPro" id="IPR005467">
    <property type="entry name" value="His_kinase_dom"/>
</dbReference>
<dbReference type="Pfam" id="PF02518">
    <property type="entry name" value="HATPase_c"/>
    <property type="match status" value="1"/>
</dbReference>
<dbReference type="Gene3D" id="3.30.565.10">
    <property type="entry name" value="Histidine kinase-like ATPase, C-terminal domain"/>
    <property type="match status" value="1"/>
</dbReference>
<dbReference type="InterPro" id="IPR036097">
    <property type="entry name" value="HisK_dim/P_sf"/>
</dbReference>
<evidence type="ECO:0000259" key="7">
    <source>
        <dbReference type="PROSITE" id="PS50109"/>
    </source>
</evidence>
<organism evidence="8 9">
    <name type="scientific">Aliarcobacter skirrowii</name>
    <dbReference type="NCBI Taxonomy" id="28200"/>
    <lineage>
        <taxon>Bacteria</taxon>
        <taxon>Pseudomonadati</taxon>
        <taxon>Campylobacterota</taxon>
        <taxon>Epsilonproteobacteria</taxon>
        <taxon>Campylobacterales</taxon>
        <taxon>Arcobacteraceae</taxon>
        <taxon>Aliarcobacter</taxon>
    </lineage>
</organism>
<dbReference type="PROSITE" id="PS50109">
    <property type="entry name" value="HIS_KIN"/>
    <property type="match status" value="1"/>
</dbReference>
<keyword evidence="1" id="KW-0808">Transferase</keyword>
<evidence type="ECO:0000256" key="5">
    <source>
        <dbReference type="ARBA" id="ARBA00023012"/>
    </source>
</evidence>
<keyword evidence="4" id="KW-0067">ATP-binding</keyword>
<keyword evidence="3" id="KW-0418">Kinase</keyword>
<dbReference type="SUPFAM" id="SSF103190">
    <property type="entry name" value="Sensory domain-like"/>
    <property type="match status" value="1"/>
</dbReference>
<sequence length="686" mass="79451">MERKKSIYLIGLGFIVSVILAIVLTNIYINSKQSKLLKSIYDSTNKNIFEKTQNLINDKQNTSLAIAIALSKDENLYNHLKNRTFKDLNYEKIAKLIETHSKYKNIWIQIFDKNLNSIYRSWTNIRGDLKFRPDLKKLSSLQNISTSISAGLFNVGIKARTPIFDEDGKFQGALEVVTHFDSITEDLNKNSISPVVIADKSIRKNLTNPLLSKLFIDDYYIANANVDIDLYNYIKNNGIEKYINIDSYIVENGYLISKYPLFNENGDNLVYILNFIKLNSINLESLNHIKIQSVLASFIALTILFALFLAYYIKNLRYEDRKNRIILDSQPNIIIITDGEKIVTANQQLFNFFPSVKNIDEFRNKYVCICYTFEDMKNDEYLKNRFYDGKNWAEYLFTNSNKSFKVAIKNSNNELRYFSVKASTQKIDSTFLITFIDITNEILQIEKEKNEQKLIFQQSKINAVERTLNNIAHHWRQPLSVISTITSGMRLKEELNQLEKNEILESCDKIMLNTKKLSKTIENFSTFFDKDAKNSSSIVEIINSVISFFETIFEENGIECKFTHNNDLMIECNKNDFTDSILNIIDNSIYALNSEKNLEKKVILIDFSNKELSIQDSANGIDEDILPKVFEPYFTTKHNSYGVGLGLYTVHEFFVKTLNLTIQLENKKFIYDGKNLKGLNIVINFN</sequence>
<dbReference type="Proteomes" id="UP000245014">
    <property type="component" value="Unassembled WGS sequence"/>
</dbReference>
<feature type="domain" description="Histidine kinase" evidence="7">
    <location>
        <begin position="470"/>
        <end position="652"/>
    </location>
</feature>
<dbReference type="AlphaFoldDB" id="A0A2U2BYC9"/>
<dbReference type="STRING" id="28200.GCA_001572935_01216"/>
<evidence type="ECO:0000313" key="9">
    <source>
        <dbReference type="Proteomes" id="UP000245014"/>
    </source>
</evidence>
<evidence type="ECO:0000256" key="4">
    <source>
        <dbReference type="ARBA" id="ARBA00022840"/>
    </source>
</evidence>
<dbReference type="GO" id="GO:0000155">
    <property type="term" value="F:phosphorelay sensor kinase activity"/>
    <property type="evidence" value="ECO:0007669"/>
    <property type="project" value="InterPro"/>
</dbReference>
<dbReference type="InterPro" id="IPR003594">
    <property type="entry name" value="HATPase_dom"/>
</dbReference>
<dbReference type="SUPFAM" id="SSF55874">
    <property type="entry name" value="ATPase domain of HSP90 chaperone/DNA topoisomerase II/histidine kinase"/>
    <property type="match status" value="1"/>
</dbReference>
<gene>
    <name evidence="8" type="ORF">DF188_09650</name>
</gene>
<dbReference type="PANTHER" id="PTHR43065:SF46">
    <property type="entry name" value="C4-DICARBOXYLATE TRANSPORT SENSOR PROTEIN DCTB"/>
    <property type="match status" value="1"/>
</dbReference>